<evidence type="ECO:0000313" key="2">
    <source>
        <dbReference type="Proteomes" id="UP000018348"/>
    </source>
</evidence>
<comment type="caution">
    <text evidence="1">The sequence shown here is derived from an EMBL/GenBank/DDBJ whole genome shotgun (WGS) entry which is preliminary data.</text>
</comment>
<protein>
    <submittedName>
        <fullName evidence="1">Uncharacterized protein</fullName>
    </submittedName>
</protein>
<evidence type="ECO:0000313" key="1">
    <source>
        <dbReference type="EMBL" id="CCQ51490.1"/>
    </source>
</evidence>
<dbReference type="RefSeq" id="WP_021830771.1">
    <property type="nucleotide sequence ID" value="NZ_CAQK01000479.1"/>
</dbReference>
<proteinExistence type="predicted"/>
<dbReference type="EMBL" id="CAQK01000479">
    <property type="protein sequence ID" value="CCQ51490.1"/>
    <property type="molecule type" value="Genomic_DNA"/>
</dbReference>
<dbReference type="AlphaFoldDB" id="T2IGZ9"/>
<dbReference type="Proteomes" id="UP000018348">
    <property type="component" value="Unassembled WGS sequence"/>
</dbReference>
<reference evidence="1 2" key="1">
    <citation type="submission" date="2013-01" db="EMBL/GenBank/DDBJ databases">
        <authorList>
            <person name="Bench S."/>
        </authorList>
    </citation>
    <scope>NUCLEOTIDE SEQUENCE [LARGE SCALE GENOMIC DNA]</scope>
    <source>
        <strain evidence="1 2">WH 8502</strain>
    </source>
</reference>
<gene>
    <name evidence="1" type="ORF">CWATWH8502_4636</name>
</gene>
<accession>T2IGZ9</accession>
<name>T2IGZ9_CROWT</name>
<sequence length="277" mass="30948">MEAITTIATALALGAASGFQSVAEKAVKDSYEALKTSIQRRYKNLNIQPLEKNPNSEARRKVLIEDLSEVKADQNQDILQKSQILIDHIQTLSEAELPKIGVKLEDIKALNLNIQLGNTIIKHHYYIPRNSFLKSIWEQLDSSLQDALALAAVQAKRKGKNHISTNNLFATLRRLNPEPLSNFFKKLPTDALPEPISEDISVDDKIFGKVYSLSPCITTSLTKLSSHIISQKKITSQEVFVDLAKYCRGNAVKRLRTCGVNPKKIDSIVKQLGWSTK</sequence>
<reference evidence="1 2" key="2">
    <citation type="submission" date="2013-09" db="EMBL/GenBank/DDBJ databases">
        <title>Whole genome comparison of six Crocosphaera watsonii strains with differing phenotypes.</title>
        <authorList>
            <person name="Bench S.R."/>
            <person name="Heller P."/>
            <person name="Frank I."/>
            <person name="Arciniega M."/>
            <person name="Shilova I.N."/>
            <person name="Zehr J.P."/>
        </authorList>
    </citation>
    <scope>NUCLEOTIDE SEQUENCE [LARGE SCALE GENOMIC DNA]</scope>
    <source>
        <strain evidence="1 2">WH 8502</strain>
    </source>
</reference>
<organism evidence="1 2">
    <name type="scientific">Crocosphaera watsonii WH 8502</name>
    <dbReference type="NCBI Taxonomy" id="423474"/>
    <lineage>
        <taxon>Bacteria</taxon>
        <taxon>Bacillati</taxon>
        <taxon>Cyanobacteriota</taxon>
        <taxon>Cyanophyceae</taxon>
        <taxon>Oscillatoriophycideae</taxon>
        <taxon>Chroococcales</taxon>
        <taxon>Aphanothecaceae</taxon>
        <taxon>Crocosphaera</taxon>
    </lineage>
</organism>